<dbReference type="GO" id="GO:0010484">
    <property type="term" value="F:histone H3 acetyltransferase activity"/>
    <property type="evidence" value="ECO:0007669"/>
    <property type="project" value="TreeGrafter"/>
</dbReference>
<feature type="compositionally biased region" description="Basic residues" evidence="16">
    <location>
        <begin position="1267"/>
        <end position="1279"/>
    </location>
</feature>
<feature type="region of interest" description="Disordered" evidence="16">
    <location>
        <begin position="1159"/>
        <end position="1180"/>
    </location>
</feature>
<dbReference type="InterPro" id="IPR002717">
    <property type="entry name" value="HAT_MYST-type"/>
</dbReference>
<feature type="region of interest" description="Disordered" evidence="16">
    <location>
        <begin position="356"/>
        <end position="378"/>
    </location>
</feature>
<dbReference type="SUPFAM" id="SSF55729">
    <property type="entry name" value="Acyl-CoA N-acyltransferases (Nat)"/>
    <property type="match status" value="1"/>
</dbReference>
<dbReference type="GO" id="GO:0008270">
    <property type="term" value="F:zinc ion binding"/>
    <property type="evidence" value="ECO:0007669"/>
    <property type="project" value="UniProtKB-KW"/>
</dbReference>
<feature type="region of interest" description="Disordered" evidence="16">
    <location>
        <begin position="415"/>
        <end position="491"/>
    </location>
</feature>
<feature type="region of interest" description="Disordered" evidence="16">
    <location>
        <begin position="762"/>
        <end position="789"/>
    </location>
</feature>
<evidence type="ECO:0000256" key="10">
    <source>
        <dbReference type="ARBA" id="ARBA00022990"/>
    </source>
</evidence>
<evidence type="ECO:0000256" key="13">
    <source>
        <dbReference type="ARBA" id="ARBA00023242"/>
    </source>
</evidence>
<reference evidence="19" key="1">
    <citation type="submission" date="2016-01" db="EMBL/GenBank/DDBJ databases">
        <title>Reference transcriptome for the parasite Schistocephalus solidus: insights into the molecular evolution of parasitism.</title>
        <authorList>
            <person name="Hebert F.O."/>
            <person name="Grambauer S."/>
            <person name="Barber I."/>
            <person name="Landry C.R."/>
            <person name="Aubin-Horth N."/>
        </authorList>
    </citation>
    <scope>NUCLEOTIDE SEQUENCE</scope>
</reference>
<dbReference type="EC" id="2.3.1.48" evidence="3"/>
<feature type="compositionally biased region" description="Polar residues" evidence="16">
    <location>
        <begin position="1508"/>
        <end position="1523"/>
    </location>
</feature>
<comment type="subcellular location">
    <subcellularLocation>
        <location evidence="1">Nucleus</location>
    </subcellularLocation>
</comment>
<feature type="compositionally biased region" description="Low complexity" evidence="16">
    <location>
        <begin position="426"/>
        <end position="439"/>
    </location>
</feature>
<gene>
    <name evidence="19" type="ORF">TR127355</name>
</gene>
<dbReference type="InterPro" id="IPR001965">
    <property type="entry name" value="Znf_PHD"/>
</dbReference>
<feature type="compositionally biased region" description="Gly residues" evidence="16">
    <location>
        <begin position="1398"/>
        <end position="1426"/>
    </location>
</feature>
<dbReference type="Gene3D" id="3.30.60.60">
    <property type="entry name" value="N-acetyl transferase-like"/>
    <property type="match status" value="1"/>
</dbReference>
<feature type="compositionally biased region" description="Polar residues" evidence="16">
    <location>
        <begin position="1558"/>
        <end position="1568"/>
    </location>
</feature>
<sequence length="2407" mass="258290">KPVSHQPTRVLCNKLGVLRMPVKGISNQEQLSSVLNAITIISNNGQKATAEAIATRLSSFPEVHRSSGVDAIKKLINEAISVGSVVKHTDKDIISYAPSHCLRPQRRPSSAYQENKVNTEEIINDNDCDAQPMTLGTRRSGSSFTKSFKHMPQAPDISAVGRKVVGTTSPPTLSPMSTTSKPVSHQPAPMMAQIIPICSFCLGDEAANSAGQAEEMIACWSCGRCGHPSCLHMPVEMLERVKKLRWNCVECKRCTLCHYASDKAAKNSHQSVNDNDLLLCDSCDRGYHLTCVEPDLSEPPAGTWVCPICAPRSGKVGLPSESGPHASDPRLRAAALFDRLTDYEVKLVRDALAGTSPATKCEKSPPRLTTPAPRGRPSHKRLFQRTLADWAVSTTSATTPFVAAPSKAPVTRRLQAGEAPAGKSPLTTATTTRRLSRTSISPDVTAVDSTDSRTTRSGRHPRSAAAPAPEATLCPSSPPAKRFRTSLSTTSPDPLQVHAALTVDIPAVSSPSTLVTNFAPAVTSCPPAPASSLEYAQKRLAVSSRGRPRRLSPGWWNVTAGGSRGRGGGQRTRLSLPPAVTVAERRQGESAASVTVTTPIPDSLSDDLPLSVLKRQLHGGGRMATSTRGRPPKRRGVLGRYATLACPHQHQRRQHAVRLLKRGINRLLMRSPRSGVSSLRLHQLEKPQMRNKMEIRGRRRGRRKTRNSSVVAEASTRTGLKMEEAAAAVAEEDTMDTIAAYEQQKTTTRRGKVTASTKLKLDAVSPSSRSLSGLEADEEEEDAGFRVTDEDRGLFTSIQAEVQKCLPQPPENSKQMPPPNNPRLLHPAQKDAGVNDTSATMDGDRNSSDGDQTQRQQDLLSSEPRFPSRIQLGRHIITTWYSAPYPSEYARLNLLYICEFCLKSIKTHDVYLRHMNKCQMQYPPGNEIYRCKNISVFEVDGYSSKLYCQQLCLLAKLFLDHKTLYYDVEPFLFYVATVRDRWGYHLVGYFSKEKRSAQKYNLSCIMVLPSYQKQAFGRFLIDFSYLLSRIEGQPGSPEKPLSDLGRLSYESYWRSKVLPYLCSGLADSCQTENCQPVMPVVTIRDISELTGMDVHDVVSTLQQLAHSTQLHPVDGRPILLFDSDKLVNLKAVYDERAKNWIELDEECLRWSPLTHQQEFDMSAEKLPSRAPSPRTRRDSLRSLASPLAASISPLCVRLPAQPLASTPPRVSPRLVSPALPLKSMPAASSETSPTTRSNSQGRWSRINGSVGNPSPPIQLSSVGLAGRHGRRASRGRPRRQPPTVTVQSSFLPSFPPPVSSSILLDAFPLPTSVDGYDEVDSPAVPPVLPVASLEGGPRRFSTNVRRGTDATSRRGGGRTRRKSITDSNTRPVSGLAAASCRKRTFFGTPPRPPDSPPTGGGGSASAGGGANLPPQGGTGGGGGGGESSADGRSTSNDGGRRNPSRGDRPRHNDQSDAGGLPNTPPREQVVEDVEERQREVLPRTRVQKAAAMRLLSLGAWRRPRRQSAGLTENIAPQPTSGTKSRPVARSTRSAHVSPLADRGNSLPPAAHNTRRGSIASQRSLHEGSSSLALETEVRRAAMGCVCGGSGGTSPPATQPLDRLTLLVDDDDNVKVLSRGSPRFFLLSGQSEPEEEAAVEPPSLARSSVSTPSPPDIRSSSLPLKALSSRAAILKSRAETKKLPIHFAVTTNVPFSPLRNLRLHRASFSHSQLTMLQDWPTSYQDSCASQLRRSSSVPQVAASISATSVLSAWAPDYPFEPFVTATACPSLSRALTPSPTISEGLSRTRPYLHRLYDELSHSSCTTMPMVADERNLDLETSSLATIPMRHSASPPQLLSISALDLAGNLAPDVAISEAAYWTARCLSCPPCLGVAASAVASSHSPVIIVTSAFRRCLSLGNLKSQSPVATSNARTCRSAVAAIFDASRSVCGPVGKSFLPNSGKLTVAVTTVSPVRATTVGNACDMLRAPLSSLLSPDAISSSSALPSPLSSTSPPVVFPPSLESGYNSSSGRIPNDVASPCSYHLPLSSVPSLPSIPLSPAPLPLEVPPPSAPPKQQDAELLSPAFDYPPPTITHPCLTPIPVCQGTSLAPVFPEGPSSPELLLPPPSEPPTSLPAFAASTVVDLPMVVGPSSVVPCVPSDLVIPPVGSTTHICAPVQSESWFSLPPEFTFSTAPPPSFSQPLALPYCLTGVPFSTASAASLAWIPTDLPLDPPRLIQPGLVEPSPNQQLWPPCYCCQLSSMPAMLAQQPVVGASGDVPFAANCWIPPFPAVTSQCCSATKQLQMFPCCCFSMRQQSTFVPTCCPLLGGDFLQSQQYEDMGCATCSILPQVPPTELPNFLPPPLPTAPIASPMLSKPGSLTCSLGPLPSPSPLPPPPPGLVPAPGFLSPSPWSTGFCERSVYQVQQS</sequence>
<dbReference type="CDD" id="cd15526">
    <property type="entry name" value="PHD1_MOZ_d4"/>
    <property type="match status" value="1"/>
</dbReference>
<feature type="compositionally biased region" description="Basic and acidic residues" evidence="16">
    <location>
        <begin position="1438"/>
        <end position="1454"/>
    </location>
</feature>
<organism evidence="19">
    <name type="scientific">Schistocephalus solidus</name>
    <name type="common">Tapeworm</name>
    <dbReference type="NCBI Taxonomy" id="70667"/>
    <lineage>
        <taxon>Eukaryota</taxon>
        <taxon>Metazoa</taxon>
        <taxon>Spiralia</taxon>
        <taxon>Lophotrochozoa</taxon>
        <taxon>Platyhelminthes</taxon>
        <taxon>Cestoda</taxon>
        <taxon>Eucestoda</taxon>
        <taxon>Diphyllobothriidea</taxon>
        <taxon>Diphyllobothriidae</taxon>
        <taxon>Schistocephalus</taxon>
    </lineage>
</organism>
<dbReference type="SMART" id="SM00249">
    <property type="entry name" value="PHD"/>
    <property type="match status" value="2"/>
</dbReference>
<feature type="domain" description="MYST-type HAT" evidence="18">
    <location>
        <begin position="862"/>
        <end position="1152"/>
    </location>
</feature>
<dbReference type="EMBL" id="GEEE01006623">
    <property type="protein sequence ID" value="JAP56602.1"/>
    <property type="molecule type" value="Transcribed_RNA"/>
</dbReference>
<evidence type="ECO:0000313" key="19">
    <source>
        <dbReference type="EMBL" id="JAP56602.1"/>
    </source>
</evidence>
<dbReference type="PANTHER" id="PTHR10615:SF217">
    <property type="entry name" value="HISTONE ACETYLTRANSFERASE"/>
    <property type="match status" value="1"/>
</dbReference>
<evidence type="ECO:0000256" key="1">
    <source>
        <dbReference type="ARBA" id="ARBA00004123"/>
    </source>
</evidence>
<evidence type="ECO:0000256" key="2">
    <source>
        <dbReference type="ARBA" id="ARBA00010107"/>
    </source>
</evidence>
<evidence type="ECO:0000256" key="6">
    <source>
        <dbReference type="ARBA" id="ARBA00022737"/>
    </source>
</evidence>
<dbReference type="InterPro" id="IPR040706">
    <property type="entry name" value="Zf-MYST"/>
</dbReference>
<keyword evidence="10" id="KW-0007">Acetylation</keyword>
<evidence type="ECO:0000259" key="18">
    <source>
        <dbReference type="PROSITE" id="PS51726"/>
    </source>
</evidence>
<feature type="active site" description="Proton donor/acceptor" evidence="14">
    <location>
        <position position="1038"/>
    </location>
</feature>
<dbReference type="Pfam" id="PF00628">
    <property type="entry name" value="PHD"/>
    <property type="match status" value="2"/>
</dbReference>
<evidence type="ECO:0000256" key="3">
    <source>
        <dbReference type="ARBA" id="ARBA00013184"/>
    </source>
</evidence>
<feature type="compositionally biased region" description="Polar residues" evidence="16">
    <location>
        <begin position="707"/>
        <end position="717"/>
    </location>
</feature>
<evidence type="ECO:0000256" key="5">
    <source>
        <dbReference type="ARBA" id="ARBA00022723"/>
    </source>
</evidence>
<feature type="compositionally biased region" description="Basic residues" evidence="16">
    <location>
        <begin position="697"/>
        <end position="706"/>
    </location>
</feature>
<feature type="region of interest" description="Disordered" evidence="16">
    <location>
        <begin position="1626"/>
        <end position="1660"/>
    </location>
</feature>
<dbReference type="Gene3D" id="3.30.40.10">
    <property type="entry name" value="Zinc/RING finger domain, C3HC4 (zinc finger)"/>
    <property type="match status" value="1"/>
</dbReference>
<dbReference type="GO" id="GO:0040029">
    <property type="term" value="P:epigenetic regulation of gene expression"/>
    <property type="evidence" value="ECO:0007669"/>
    <property type="project" value="UniProtKB-ARBA"/>
</dbReference>
<dbReference type="Gene3D" id="1.10.10.10">
    <property type="entry name" value="Winged helix-like DNA-binding domain superfamily/Winged helix DNA-binding domain"/>
    <property type="match status" value="1"/>
</dbReference>
<evidence type="ECO:0000256" key="11">
    <source>
        <dbReference type="ARBA" id="ARBA00023015"/>
    </source>
</evidence>
<dbReference type="InterPro" id="IPR036388">
    <property type="entry name" value="WH-like_DNA-bd_sf"/>
</dbReference>
<dbReference type="GO" id="GO:0005634">
    <property type="term" value="C:nucleus"/>
    <property type="evidence" value="ECO:0007669"/>
    <property type="project" value="UniProtKB-SubCell"/>
</dbReference>
<dbReference type="Pfam" id="PF01853">
    <property type="entry name" value="MOZ_SAS"/>
    <property type="match status" value="1"/>
</dbReference>
<feature type="region of interest" description="Disordered" evidence="16">
    <location>
        <begin position="807"/>
        <end position="864"/>
    </location>
</feature>
<evidence type="ECO:0000259" key="17">
    <source>
        <dbReference type="PROSITE" id="PS50016"/>
    </source>
</evidence>
<keyword evidence="7 15" id="KW-0863">Zinc-finger</keyword>
<dbReference type="GO" id="GO:0003712">
    <property type="term" value="F:transcription coregulator activity"/>
    <property type="evidence" value="ECO:0007669"/>
    <property type="project" value="TreeGrafter"/>
</dbReference>
<evidence type="ECO:0000256" key="12">
    <source>
        <dbReference type="ARBA" id="ARBA00023163"/>
    </source>
</evidence>
<dbReference type="Pfam" id="PF17772">
    <property type="entry name" value="zf-MYST"/>
    <property type="match status" value="1"/>
</dbReference>
<dbReference type="FunFam" id="3.30.40.10:FF:000005">
    <property type="entry name" value="zinc finger protein isoform X1"/>
    <property type="match status" value="1"/>
</dbReference>
<feature type="region of interest" description="Disordered" evidence="16">
    <location>
        <begin position="1328"/>
        <end position="1484"/>
    </location>
</feature>
<dbReference type="Gene3D" id="3.40.630.30">
    <property type="match status" value="1"/>
</dbReference>
<protein>
    <recommendedName>
        <fullName evidence="3">histone acetyltransferase</fullName>
        <ecNumber evidence="3">2.3.1.48</ecNumber>
    </recommendedName>
</protein>
<accession>A0A0X3Q7A8</accession>
<keyword evidence="9" id="KW-0156">Chromatin regulator</keyword>
<feature type="non-terminal residue" evidence="19">
    <location>
        <position position="1"/>
    </location>
</feature>
<feature type="compositionally biased region" description="Polar residues" evidence="16">
    <location>
        <begin position="849"/>
        <end position="860"/>
    </location>
</feature>
<dbReference type="PANTHER" id="PTHR10615">
    <property type="entry name" value="HISTONE ACETYLTRANSFERASE"/>
    <property type="match status" value="1"/>
</dbReference>
<keyword evidence="12" id="KW-0804">Transcription</keyword>
<comment type="similarity">
    <text evidence="2">Belongs to the MYST (SAS/MOZ) family.</text>
</comment>
<evidence type="ECO:0000256" key="4">
    <source>
        <dbReference type="ARBA" id="ARBA00022679"/>
    </source>
</evidence>
<keyword evidence="13" id="KW-0539">Nucleus</keyword>
<dbReference type="FunFam" id="3.40.630.30:FF:000001">
    <property type="entry name" value="Histone acetyltransferase"/>
    <property type="match status" value="1"/>
</dbReference>
<evidence type="ECO:0000256" key="15">
    <source>
        <dbReference type="PROSITE-ProRule" id="PRU00146"/>
    </source>
</evidence>
<dbReference type="PROSITE" id="PS51726">
    <property type="entry name" value="MYST_HAT"/>
    <property type="match status" value="1"/>
</dbReference>
<evidence type="ECO:0000256" key="14">
    <source>
        <dbReference type="PIRSR" id="PIRSR602717-51"/>
    </source>
</evidence>
<dbReference type="InterPro" id="IPR019787">
    <property type="entry name" value="Znf_PHD-finger"/>
</dbReference>
<evidence type="ECO:0000256" key="9">
    <source>
        <dbReference type="ARBA" id="ARBA00022853"/>
    </source>
</evidence>
<keyword evidence="5" id="KW-0479">Metal-binding</keyword>
<dbReference type="InterPro" id="IPR011011">
    <property type="entry name" value="Znf_FYVE_PHD"/>
</dbReference>
<dbReference type="SUPFAM" id="SSF57903">
    <property type="entry name" value="FYVE/PHD zinc finger"/>
    <property type="match status" value="1"/>
</dbReference>
<dbReference type="FunFam" id="3.30.60.60:FF:000001">
    <property type="entry name" value="Histone acetyltransferase"/>
    <property type="match status" value="1"/>
</dbReference>
<dbReference type="GO" id="GO:0070776">
    <property type="term" value="C:MOZ/MORF histone acetyltransferase complex"/>
    <property type="evidence" value="ECO:0007669"/>
    <property type="project" value="TreeGrafter"/>
</dbReference>
<feature type="compositionally biased region" description="Polar residues" evidence="16">
    <location>
        <begin position="1226"/>
        <end position="1261"/>
    </location>
</feature>
<evidence type="ECO:0000256" key="7">
    <source>
        <dbReference type="ARBA" id="ARBA00022771"/>
    </source>
</evidence>
<proteinExistence type="inferred from homology"/>
<evidence type="ECO:0000256" key="16">
    <source>
        <dbReference type="SAM" id="MobiDB-lite"/>
    </source>
</evidence>
<feature type="domain" description="PHD-type" evidence="17">
    <location>
        <begin position="195"/>
        <end position="254"/>
    </location>
</feature>
<name>A0A0X3Q7A8_SCHSO</name>
<evidence type="ECO:0000256" key="8">
    <source>
        <dbReference type="ARBA" id="ARBA00022833"/>
    </source>
</evidence>
<dbReference type="PROSITE" id="PS50016">
    <property type="entry name" value="ZF_PHD_2"/>
    <property type="match status" value="2"/>
</dbReference>
<keyword evidence="11" id="KW-0805">Transcription regulation</keyword>
<dbReference type="GO" id="GO:0006357">
    <property type="term" value="P:regulation of transcription by RNA polymerase II"/>
    <property type="evidence" value="ECO:0007669"/>
    <property type="project" value="TreeGrafter"/>
</dbReference>
<dbReference type="InterPro" id="IPR016181">
    <property type="entry name" value="Acyl_CoA_acyltransferase"/>
</dbReference>
<feature type="region of interest" description="Disordered" evidence="16">
    <location>
        <begin position="544"/>
        <end position="574"/>
    </location>
</feature>
<feature type="region of interest" description="Disordered" evidence="16">
    <location>
        <begin position="1506"/>
        <end position="1568"/>
    </location>
</feature>
<feature type="region of interest" description="Disordered" evidence="16">
    <location>
        <begin position="693"/>
        <end position="717"/>
    </location>
</feature>
<dbReference type="InterPro" id="IPR013083">
    <property type="entry name" value="Znf_RING/FYVE/PHD"/>
</dbReference>
<dbReference type="GO" id="GO:0003682">
    <property type="term" value="F:chromatin binding"/>
    <property type="evidence" value="ECO:0007669"/>
    <property type="project" value="TreeGrafter"/>
</dbReference>
<feature type="region of interest" description="Disordered" evidence="16">
    <location>
        <begin position="1222"/>
        <end position="1292"/>
    </location>
</feature>
<keyword evidence="8" id="KW-0862">Zinc</keyword>
<keyword evidence="4" id="KW-0808">Transferase</keyword>
<feature type="domain" description="PHD-type" evidence="17">
    <location>
        <begin position="251"/>
        <end position="312"/>
    </location>
</feature>
<keyword evidence="6" id="KW-0677">Repeat</keyword>
<dbReference type="InterPro" id="IPR050603">
    <property type="entry name" value="MYST_HAT"/>
</dbReference>